<keyword evidence="3" id="KW-1185">Reference proteome</keyword>
<dbReference type="AlphaFoldDB" id="A0A5B7JC37"/>
<comment type="caution">
    <text evidence="2">The sequence shown here is derived from an EMBL/GenBank/DDBJ whole genome shotgun (WGS) entry which is preliminary data.</text>
</comment>
<gene>
    <name evidence="2" type="ORF">E2C01_088913</name>
</gene>
<name>A0A5B7JC37_PORTR</name>
<protein>
    <submittedName>
        <fullName evidence="2">Uncharacterized protein</fullName>
    </submittedName>
</protein>
<organism evidence="2 3">
    <name type="scientific">Portunus trituberculatus</name>
    <name type="common">Swimming crab</name>
    <name type="synonym">Neptunus trituberculatus</name>
    <dbReference type="NCBI Taxonomy" id="210409"/>
    <lineage>
        <taxon>Eukaryota</taxon>
        <taxon>Metazoa</taxon>
        <taxon>Ecdysozoa</taxon>
        <taxon>Arthropoda</taxon>
        <taxon>Crustacea</taxon>
        <taxon>Multicrustacea</taxon>
        <taxon>Malacostraca</taxon>
        <taxon>Eumalacostraca</taxon>
        <taxon>Eucarida</taxon>
        <taxon>Decapoda</taxon>
        <taxon>Pleocyemata</taxon>
        <taxon>Brachyura</taxon>
        <taxon>Eubrachyura</taxon>
        <taxon>Portunoidea</taxon>
        <taxon>Portunidae</taxon>
        <taxon>Portuninae</taxon>
        <taxon>Portunus</taxon>
    </lineage>
</organism>
<keyword evidence="1" id="KW-0472">Membrane</keyword>
<dbReference type="Proteomes" id="UP000324222">
    <property type="component" value="Unassembled WGS sequence"/>
</dbReference>
<keyword evidence="1" id="KW-1133">Transmembrane helix</keyword>
<sequence length="79" mass="8679">MIRGFSQNRENQYDDFYETPGIRYPLVLTLTCFSAACYSAVATLETALSMLLGKLHTCMVSGASAQILSTTVITHVSRL</sequence>
<feature type="transmembrane region" description="Helical" evidence="1">
    <location>
        <begin position="22"/>
        <end position="44"/>
    </location>
</feature>
<reference evidence="2 3" key="1">
    <citation type="submission" date="2019-05" db="EMBL/GenBank/DDBJ databases">
        <title>Another draft genome of Portunus trituberculatus and its Hox gene families provides insights of decapod evolution.</title>
        <authorList>
            <person name="Jeong J.-H."/>
            <person name="Song I."/>
            <person name="Kim S."/>
            <person name="Choi T."/>
            <person name="Kim D."/>
            <person name="Ryu S."/>
            <person name="Kim W."/>
        </authorList>
    </citation>
    <scope>NUCLEOTIDE SEQUENCE [LARGE SCALE GENOMIC DNA]</scope>
    <source>
        <tissue evidence="2">Muscle</tissue>
    </source>
</reference>
<dbReference type="OrthoDB" id="6359349at2759"/>
<proteinExistence type="predicted"/>
<evidence type="ECO:0000313" key="3">
    <source>
        <dbReference type="Proteomes" id="UP000324222"/>
    </source>
</evidence>
<accession>A0A5B7JC37</accession>
<evidence type="ECO:0000313" key="2">
    <source>
        <dbReference type="EMBL" id="MPC93772.1"/>
    </source>
</evidence>
<dbReference type="EMBL" id="VSRR010096039">
    <property type="protein sequence ID" value="MPC93772.1"/>
    <property type="molecule type" value="Genomic_DNA"/>
</dbReference>
<evidence type="ECO:0000256" key="1">
    <source>
        <dbReference type="SAM" id="Phobius"/>
    </source>
</evidence>
<keyword evidence="1" id="KW-0812">Transmembrane</keyword>